<keyword evidence="6" id="KW-0830">Ubiquinone</keyword>
<dbReference type="PANTHER" id="PTHR43712">
    <property type="entry name" value="PUTATIVE (AFU_ORTHOLOGUE AFUA_4G14580)-RELATED"/>
    <property type="match status" value="1"/>
</dbReference>
<dbReference type="EMBL" id="FNMZ01000002">
    <property type="protein sequence ID" value="SDW90005.1"/>
    <property type="molecule type" value="Genomic_DNA"/>
</dbReference>
<dbReference type="Gene3D" id="3.40.50.150">
    <property type="entry name" value="Vaccinia Virus protein VP39"/>
    <property type="match status" value="1"/>
</dbReference>
<dbReference type="InterPro" id="IPR016461">
    <property type="entry name" value="COMT-like"/>
</dbReference>
<keyword evidence="2" id="KW-0808">Transferase</keyword>
<reference evidence="6 7" key="1">
    <citation type="submission" date="2016-10" db="EMBL/GenBank/DDBJ databases">
        <authorList>
            <person name="de Groot N.N."/>
        </authorList>
    </citation>
    <scope>NUCLEOTIDE SEQUENCE [LARGE SCALE GENOMIC DNA]</scope>
    <source>
        <strain evidence="6 7">DSM 17890</strain>
    </source>
</reference>
<dbReference type="InterPro" id="IPR036388">
    <property type="entry name" value="WH-like_DNA-bd_sf"/>
</dbReference>
<dbReference type="GO" id="GO:0008171">
    <property type="term" value="F:O-methyltransferase activity"/>
    <property type="evidence" value="ECO:0007669"/>
    <property type="project" value="InterPro"/>
</dbReference>
<dbReference type="Gene3D" id="1.10.10.10">
    <property type="entry name" value="Winged helix-like DNA-binding domain superfamily/Winged helix DNA-binding domain"/>
    <property type="match status" value="1"/>
</dbReference>
<feature type="domain" description="O-methyltransferase C-terminal" evidence="4">
    <location>
        <begin position="132"/>
        <end position="315"/>
    </location>
</feature>
<evidence type="ECO:0000256" key="1">
    <source>
        <dbReference type="ARBA" id="ARBA00022603"/>
    </source>
</evidence>
<evidence type="ECO:0000256" key="3">
    <source>
        <dbReference type="ARBA" id="ARBA00022691"/>
    </source>
</evidence>
<dbReference type="InterPro" id="IPR036390">
    <property type="entry name" value="WH_DNA-bd_sf"/>
</dbReference>
<dbReference type="InterPro" id="IPR029063">
    <property type="entry name" value="SAM-dependent_MTases_sf"/>
</dbReference>
<dbReference type="SUPFAM" id="SSF46785">
    <property type="entry name" value="Winged helix' DNA-binding domain"/>
    <property type="match status" value="1"/>
</dbReference>
<accession>A0A1H2XB20</accession>
<gene>
    <name evidence="6" type="ORF">SAMN05444336_102673</name>
</gene>
<dbReference type="STRING" id="356660.SAMN05444336_102673"/>
<dbReference type="InterPro" id="IPR001077">
    <property type="entry name" value="COMT_C"/>
</dbReference>
<feature type="domain" description="O-methyltransferase dimerisation" evidence="5">
    <location>
        <begin position="12"/>
        <end position="87"/>
    </location>
</feature>
<evidence type="ECO:0000313" key="6">
    <source>
        <dbReference type="EMBL" id="SDW90005.1"/>
    </source>
</evidence>
<proteinExistence type="predicted"/>
<name>A0A1H2XB20_9RHOB</name>
<evidence type="ECO:0000256" key="2">
    <source>
        <dbReference type="ARBA" id="ARBA00022679"/>
    </source>
</evidence>
<dbReference type="Proteomes" id="UP000199118">
    <property type="component" value="Unassembled WGS sequence"/>
</dbReference>
<dbReference type="OrthoDB" id="7418600at2"/>
<keyword evidence="1 6" id="KW-0489">Methyltransferase</keyword>
<dbReference type="PANTHER" id="PTHR43712:SF2">
    <property type="entry name" value="O-METHYLTRANSFERASE CICE"/>
    <property type="match status" value="1"/>
</dbReference>
<evidence type="ECO:0000259" key="4">
    <source>
        <dbReference type="Pfam" id="PF00891"/>
    </source>
</evidence>
<keyword evidence="7" id="KW-1185">Reference proteome</keyword>
<dbReference type="Pfam" id="PF00891">
    <property type="entry name" value="Methyltransf_2"/>
    <property type="match status" value="1"/>
</dbReference>
<dbReference type="GO" id="GO:0046983">
    <property type="term" value="F:protein dimerization activity"/>
    <property type="evidence" value="ECO:0007669"/>
    <property type="project" value="InterPro"/>
</dbReference>
<dbReference type="GO" id="GO:0032259">
    <property type="term" value="P:methylation"/>
    <property type="evidence" value="ECO:0007669"/>
    <property type="project" value="UniProtKB-KW"/>
</dbReference>
<evidence type="ECO:0000259" key="5">
    <source>
        <dbReference type="Pfam" id="PF08100"/>
    </source>
</evidence>
<dbReference type="RefSeq" id="WP_092680880.1">
    <property type="nucleotide sequence ID" value="NZ_FNMZ01000002.1"/>
</dbReference>
<dbReference type="PROSITE" id="PS51683">
    <property type="entry name" value="SAM_OMT_II"/>
    <property type="match status" value="1"/>
</dbReference>
<organism evidence="6 7">
    <name type="scientific">Albimonas donghaensis</name>
    <dbReference type="NCBI Taxonomy" id="356660"/>
    <lineage>
        <taxon>Bacteria</taxon>
        <taxon>Pseudomonadati</taxon>
        <taxon>Pseudomonadota</taxon>
        <taxon>Alphaproteobacteria</taxon>
        <taxon>Rhodobacterales</taxon>
        <taxon>Paracoccaceae</taxon>
        <taxon>Albimonas</taxon>
    </lineage>
</organism>
<dbReference type="SUPFAM" id="SSF53335">
    <property type="entry name" value="S-adenosyl-L-methionine-dependent methyltransferases"/>
    <property type="match status" value="1"/>
</dbReference>
<dbReference type="AlphaFoldDB" id="A0A1H2XB20"/>
<evidence type="ECO:0000313" key="7">
    <source>
        <dbReference type="Proteomes" id="UP000199118"/>
    </source>
</evidence>
<dbReference type="InterPro" id="IPR012967">
    <property type="entry name" value="COMT_dimerisation"/>
</dbReference>
<sequence length="337" mass="35703">MTLLTSAEEISDIAFGFMGSKALFAALHYGVFTHLGDGPLCAEEVAARSDLPVERARTLLTAVASLGLVSVEDGKFANAPASEAFLVQGAKYDFGDYLRLQVDRQMYRLLDQIEPALANKLSDADTGSYAEWFSDPEEARLYSESQHAGSLGPARGLAKLVDLSEARKLLDVGGGTGAFSITLCSANPELTATIVDFPNVASLGRKYVAEAGLSDRIAYDDGDALELGWPGGQDAVLMSYLFSGVPGDAHEGLIADAMTALNPGGRIMIHDFVVESDRTGPKLAALWQLQHTAFTPTARSLDDAWLAEALGKAGFEDVTVGPMIPGLTMLAMGRKPG</sequence>
<keyword evidence="3" id="KW-0949">S-adenosyl-L-methionine</keyword>
<dbReference type="CDD" id="cd02440">
    <property type="entry name" value="AdoMet_MTases"/>
    <property type="match status" value="1"/>
</dbReference>
<protein>
    <submittedName>
        <fullName evidence="6">Ubiquinone/menaquinone biosynthesis C-methylase UbiE</fullName>
    </submittedName>
</protein>
<dbReference type="Pfam" id="PF08100">
    <property type="entry name" value="Dimerisation"/>
    <property type="match status" value="1"/>
</dbReference>